<dbReference type="InterPro" id="IPR004875">
    <property type="entry name" value="DDE_SF_endonuclease_dom"/>
</dbReference>
<dbReference type="AlphaFoldDB" id="A0AAV7JVL4"/>
<evidence type="ECO:0000259" key="1">
    <source>
        <dbReference type="Pfam" id="PF03184"/>
    </source>
</evidence>
<proteinExistence type="predicted"/>
<sequence length="230" mass="26209">MKFENIKILLILNNFADHLFLELSNVEMFFLPPNTTSLTQPTDVGNIKNLKHHYKRFMAKKRLSCFNSGMAFKTTYCKHWNGWIKHGSLSNKTQFTTSIVMGNAQCAEIASAYFIFEDFVAIGEEVLTGDAAAAQVVDNLLDTVLSSNETADGDSSVPKFREAMYGLETALLYQRSTKNSDLHCQSELNAHDYYMDTQLSLLSQRTIASYFKPHKERYSKNSNHVHYHII</sequence>
<name>A0AAV7JVL4_9METZ</name>
<dbReference type="EMBL" id="JAKMXF010000296">
    <property type="protein sequence ID" value="KAI6652941.1"/>
    <property type="molecule type" value="Genomic_DNA"/>
</dbReference>
<dbReference type="GO" id="GO:0003676">
    <property type="term" value="F:nucleic acid binding"/>
    <property type="evidence" value="ECO:0007669"/>
    <property type="project" value="InterPro"/>
</dbReference>
<reference evidence="2 3" key="1">
    <citation type="journal article" date="2023" name="BMC Biol.">
        <title>The compact genome of the sponge Oopsacas minuta (Hexactinellida) is lacking key metazoan core genes.</title>
        <authorList>
            <person name="Santini S."/>
            <person name="Schenkelaars Q."/>
            <person name="Jourda C."/>
            <person name="Duchesne M."/>
            <person name="Belahbib H."/>
            <person name="Rocher C."/>
            <person name="Selva M."/>
            <person name="Riesgo A."/>
            <person name="Vervoort M."/>
            <person name="Leys S.P."/>
            <person name="Kodjabachian L."/>
            <person name="Le Bivic A."/>
            <person name="Borchiellini C."/>
            <person name="Claverie J.M."/>
            <person name="Renard E."/>
        </authorList>
    </citation>
    <scope>NUCLEOTIDE SEQUENCE [LARGE SCALE GENOMIC DNA]</scope>
    <source>
        <strain evidence="2">SPO-2</strain>
    </source>
</reference>
<comment type="caution">
    <text evidence="2">The sequence shown here is derived from an EMBL/GenBank/DDBJ whole genome shotgun (WGS) entry which is preliminary data.</text>
</comment>
<organism evidence="2 3">
    <name type="scientific">Oopsacas minuta</name>
    <dbReference type="NCBI Taxonomy" id="111878"/>
    <lineage>
        <taxon>Eukaryota</taxon>
        <taxon>Metazoa</taxon>
        <taxon>Porifera</taxon>
        <taxon>Hexactinellida</taxon>
        <taxon>Hexasterophora</taxon>
        <taxon>Lyssacinosida</taxon>
        <taxon>Leucopsacidae</taxon>
        <taxon>Oopsacas</taxon>
    </lineage>
</organism>
<keyword evidence="3" id="KW-1185">Reference proteome</keyword>
<dbReference type="Pfam" id="PF03184">
    <property type="entry name" value="DDE_1"/>
    <property type="match status" value="1"/>
</dbReference>
<accession>A0AAV7JVL4</accession>
<protein>
    <submittedName>
        <fullName evidence="2">Tigger transposable element-derived protein 4-like</fullName>
    </submittedName>
</protein>
<gene>
    <name evidence="2" type="ORF">LOD99_4018</name>
</gene>
<evidence type="ECO:0000313" key="3">
    <source>
        <dbReference type="Proteomes" id="UP001165289"/>
    </source>
</evidence>
<dbReference type="Proteomes" id="UP001165289">
    <property type="component" value="Unassembled WGS sequence"/>
</dbReference>
<feature type="domain" description="DDE-1" evidence="1">
    <location>
        <begin position="4"/>
        <end position="67"/>
    </location>
</feature>
<evidence type="ECO:0000313" key="2">
    <source>
        <dbReference type="EMBL" id="KAI6652941.1"/>
    </source>
</evidence>